<protein>
    <submittedName>
        <fullName evidence="2">Uncharacterized protein</fullName>
    </submittedName>
</protein>
<accession>A0A9D1ZR63</accession>
<reference evidence="2" key="2">
    <citation type="submission" date="2021-04" db="EMBL/GenBank/DDBJ databases">
        <authorList>
            <person name="Gilroy R."/>
        </authorList>
    </citation>
    <scope>NUCLEOTIDE SEQUENCE</scope>
    <source>
        <strain evidence="2">ChiHjej12B11-9195</strain>
    </source>
</reference>
<evidence type="ECO:0000313" key="2">
    <source>
        <dbReference type="EMBL" id="HIY94942.1"/>
    </source>
</evidence>
<dbReference type="AlphaFoldDB" id="A0A9D1ZR63"/>
<dbReference type="EMBL" id="DXCN01000039">
    <property type="protein sequence ID" value="HIY94942.1"/>
    <property type="molecule type" value="Genomic_DNA"/>
</dbReference>
<sequence length="69" mass="7773">MGYYGYSPESERLDYTLDALLMLNHTLMQVNSTKEIQPPDPVPKPGDKKKAEKPVEFEDLDAIFGSISL</sequence>
<proteinExistence type="predicted"/>
<evidence type="ECO:0000313" key="3">
    <source>
        <dbReference type="Proteomes" id="UP000824134"/>
    </source>
</evidence>
<feature type="region of interest" description="Disordered" evidence="1">
    <location>
        <begin position="32"/>
        <end position="52"/>
    </location>
</feature>
<organism evidence="2 3">
    <name type="scientific">Candidatus Rothia avicola</name>
    <dbReference type="NCBI Taxonomy" id="2840478"/>
    <lineage>
        <taxon>Bacteria</taxon>
        <taxon>Bacillati</taxon>
        <taxon>Actinomycetota</taxon>
        <taxon>Actinomycetes</taxon>
        <taxon>Micrococcales</taxon>
        <taxon>Micrococcaceae</taxon>
        <taxon>Rothia</taxon>
    </lineage>
</organism>
<evidence type="ECO:0000256" key="1">
    <source>
        <dbReference type="SAM" id="MobiDB-lite"/>
    </source>
</evidence>
<reference evidence="2" key="1">
    <citation type="journal article" date="2021" name="PeerJ">
        <title>Extensive microbial diversity within the chicken gut microbiome revealed by metagenomics and culture.</title>
        <authorList>
            <person name="Gilroy R."/>
            <person name="Ravi A."/>
            <person name="Getino M."/>
            <person name="Pursley I."/>
            <person name="Horton D.L."/>
            <person name="Alikhan N.F."/>
            <person name="Baker D."/>
            <person name="Gharbi K."/>
            <person name="Hall N."/>
            <person name="Watson M."/>
            <person name="Adriaenssens E.M."/>
            <person name="Foster-Nyarko E."/>
            <person name="Jarju S."/>
            <person name="Secka A."/>
            <person name="Antonio M."/>
            <person name="Oren A."/>
            <person name="Chaudhuri R.R."/>
            <person name="La Ragione R."/>
            <person name="Hildebrand F."/>
            <person name="Pallen M.J."/>
        </authorList>
    </citation>
    <scope>NUCLEOTIDE SEQUENCE</scope>
    <source>
        <strain evidence="2">ChiHjej12B11-9195</strain>
    </source>
</reference>
<gene>
    <name evidence="2" type="ORF">H9821_04665</name>
</gene>
<name>A0A9D1ZR63_9MICC</name>
<dbReference type="Proteomes" id="UP000824134">
    <property type="component" value="Unassembled WGS sequence"/>
</dbReference>
<comment type="caution">
    <text evidence="2">The sequence shown here is derived from an EMBL/GenBank/DDBJ whole genome shotgun (WGS) entry which is preliminary data.</text>
</comment>